<keyword evidence="2" id="KW-0813">Transport</keyword>
<dbReference type="SMART" id="SM00382">
    <property type="entry name" value="AAA"/>
    <property type="match status" value="1"/>
</dbReference>
<dbReference type="InterPro" id="IPR003439">
    <property type="entry name" value="ABC_transporter-like_ATP-bd"/>
</dbReference>
<dbReference type="SUPFAM" id="SSF90123">
    <property type="entry name" value="ABC transporter transmembrane region"/>
    <property type="match status" value="1"/>
</dbReference>
<dbReference type="PROSITE" id="PS50929">
    <property type="entry name" value="ABC_TM1F"/>
    <property type="match status" value="1"/>
</dbReference>
<dbReference type="InterPro" id="IPR011527">
    <property type="entry name" value="ABC1_TM_dom"/>
</dbReference>
<evidence type="ECO:0000256" key="3">
    <source>
        <dbReference type="ARBA" id="ARBA00022475"/>
    </source>
</evidence>
<evidence type="ECO:0000256" key="9">
    <source>
        <dbReference type="SAM" id="Phobius"/>
    </source>
</evidence>
<dbReference type="GO" id="GO:0140359">
    <property type="term" value="F:ABC-type transporter activity"/>
    <property type="evidence" value="ECO:0007669"/>
    <property type="project" value="InterPro"/>
</dbReference>
<protein>
    <submittedName>
        <fullName evidence="12">ABC transporter ATP-binding protein</fullName>
    </submittedName>
</protein>
<dbReference type="EMBL" id="JAENIK010000004">
    <property type="protein sequence ID" value="MBK1814525.1"/>
    <property type="molecule type" value="Genomic_DNA"/>
</dbReference>
<feature type="transmembrane region" description="Helical" evidence="9">
    <location>
        <begin position="293"/>
        <end position="315"/>
    </location>
</feature>
<dbReference type="CDD" id="cd18542">
    <property type="entry name" value="ABC_6TM_YknU_like"/>
    <property type="match status" value="1"/>
</dbReference>
<evidence type="ECO:0000256" key="6">
    <source>
        <dbReference type="ARBA" id="ARBA00022840"/>
    </source>
</evidence>
<dbReference type="InterPro" id="IPR003593">
    <property type="entry name" value="AAA+_ATPase"/>
</dbReference>
<dbReference type="InterPro" id="IPR039421">
    <property type="entry name" value="Type_1_exporter"/>
</dbReference>
<evidence type="ECO:0000256" key="8">
    <source>
        <dbReference type="ARBA" id="ARBA00023136"/>
    </source>
</evidence>
<keyword evidence="8 9" id="KW-0472">Membrane</keyword>
<dbReference type="Pfam" id="PF00664">
    <property type="entry name" value="ABC_membrane"/>
    <property type="match status" value="1"/>
</dbReference>
<dbReference type="GO" id="GO:0005524">
    <property type="term" value="F:ATP binding"/>
    <property type="evidence" value="ECO:0007669"/>
    <property type="project" value="UniProtKB-KW"/>
</dbReference>
<evidence type="ECO:0000256" key="1">
    <source>
        <dbReference type="ARBA" id="ARBA00004651"/>
    </source>
</evidence>
<dbReference type="FunFam" id="3.40.50.300:FF:000221">
    <property type="entry name" value="Multidrug ABC transporter ATP-binding protein"/>
    <property type="match status" value="1"/>
</dbReference>
<dbReference type="Gene3D" id="1.20.1560.10">
    <property type="entry name" value="ABC transporter type 1, transmembrane domain"/>
    <property type="match status" value="1"/>
</dbReference>
<gene>
    <name evidence="12" type="ORF">JIN84_02795</name>
</gene>
<feature type="transmembrane region" description="Helical" evidence="9">
    <location>
        <begin position="28"/>
        <end position="49"/>
    </location>
</feature>
<evidence type="ECO:0000259" key="10">
    <source>
        <dbReference type="PROSITE" id="PS50893"/>
    </source>
</evidence>
<accession>A0A934R3B5</accession>
<feature type="transmembrane region" description="Helical" evidence="9">
    <location>
        <begin position="163"/>
        <end position="183"/>
    </location>
</feature>
<organism evidence="12 13">
    <name type="scientific">Luteolibacter yonseiensis</name>
    <dbReference type="NCBI Taxonomy" id="1144680"/>
    <lineage>
        <taxon>Bacteria</taxon>
        <taxon>Pseudomonadati</taxon>
        <taxon>Verrucomicrobiota</taxon>
        <taxon>Verrucomicrobiia</taxon>
        <taxon>Verrucomicrobiales</taxon>
        <taxon>Verrucomicrobiaceae</taxon>
        <taxon>Luteolibacter</taxon>
    </lineage>
</organism>
<dbReference type="GO" id="GO:0016887">
    <property type="term" value="F:ATP hydrolysis activity"/>
    <property type="evidence" value="ECO:0007669"/>
    <property type="project" value="InterPro"/>
</dbReference>
<name>A0A934R3B5_9BACT</name>
<reference evidence="12" key="1">
    <citation type="submission" date="2021-01" db="EMBL/GenBank/DDBJ databases">
        <title>Modified the classification status of verrucomicrobia.</title>
        <authorList>
            <person name="Feng X."/>
        </authorList>
    </citation>
    <scope>NUCLEOTIDE SEQUENCE</scope>
    <source>
        <strain evidence="12">JCM 18052</strain>
    </source>
</reference>
<feature type="domain" description="ABC transporter" evidence="10">
    <location>
        <begin position="364"/>
        <end position="598"/>
    </location>
</feature>
<dbReference type="PANTHER" id="PTHR24221:SF654">
    <property type="entry name" value="ATP-BINDING CASSETTE SUB-FAMILY B MEMBER 6"/>
    <property type="match status" value="1"/>
</dbReference>
<keyword evidence="5" id="KW-0547">Nucleotide-binding</keyword>
<dbReference type="PANTHER" id="PTHR24221">
    <property type="entry name" value="ATP-BINDING CASSETTE SUB-FAMILY B"/>
    <property type="match status" value="1"/>
</dbReference>
<dbReference type="InterPro" id="IPR027417">
    <property type="entry name" value="P-loop_NTPase"/>
</dbReference>
<dbReference type="SUPFAM" id="SSF52540">
    <property type="entry name" value="P-loop containing nucleoside triphosphate hydrolases"/>
    <property type="match status" value="1"/>
</dbReference>
<evidence type="ECO:0000256" key="4">
    <source>
        <dbReference type="ARBA" id="ARBA00022692"/>
    </source>
</evidence>
<sequence>MAASQSDTPKTAPFVLLWKQMRGFRGKYAWAIAALFLFTAINYVAPLVASATIDFALSGKPDDSRPITWIIGLMGGADFVRERLWFPALLMVLLTVIAGGFSYLKGRFAAEASDGIARRLKDRLYDHLQRLPARYHDRAETGDLIQRCTSDVETLRMALAAQVVEVSNAVLLLLTALPVMVMLDGRMTLVSFALVVPIILFGYIYIGKVKHLFAEVAESEGQVTRVVQENLTGLRVVRAFARQDFEIDKFAAPNKLYRDRSLKLLHLMAWYWSASDLIVVTQQGIVLFTGACFISQGSLTVGTLFAFLMFLNMLLWPVRQMGRTLTDLGKSVVALNRMGEILSEPEESVPAGFVRPSSPAAGKIEVRDLVFGHGEENAAINGISFTVEPGETLAILGPSGSGKSTIMHLLLRLYDHTSGSIRFDGRELTELDRQWVRSQFSVVMQEPFLFSKTIGDNIRLGRGGAEAEQIHEAALLADIHDTIKGFPSGYSTLVGERGITLSGGQRQRVALARALLQDTPVLMLDDALSAVDAETEATILEALRSRHGRRTTLVIAHRLSTLAHADKVIVLEKGRIIQHGTHAELAAREGLYRRLWTIQNALENEMSQDTAP</sequence>
<evidence type="ECO:0000256" key="2">
    <source>
        <dbReference type="ARBA" id="ARBA00022448"/>
    </source>
</evidence>
<evidence type="ECO:0000256" key="7">
    <source>
        <dbReference type="ARBA" id="ARBA00022989"/>
    </source>
</evidence>
<dbReference type="AlphaFoldDB" id="A0A934R3B5"/>
<dbReference type="RefSeq" id="WP_200349486.1">
    <property type="nucleotide sequence ID" value="NZ_BAABHZ010000010.1"/>
</dbReference>
<feature type="domain" description="ABC transmembrane type-1" evidence="11">
    <location>
        <begin position="29"/>
        <end position="330"/>
    </location>
</feature>
<evidence type="ECO:0000313" key="12">
    <source>
        <dbReference type="EMBL" id="MBK1814525.1"/>
    </source>
</evidence>
<proteinExistence type="predicted"/>
<keyword evidence="6 12" id="KW-0067">ATP-binding</keyword>
<feature type="transmembrane region" description="Helical" evidence="9">
    <location>
        <begin position="264"/>
        <end position="287"/>
    </location>
</feature>
<evidence type="ECO:0000313" key="13">
    <source>
        <dbReference type="Proteomes" id="UP000600139"/>
    </source>
</evidence>
<dbReference type="PROSITE" id="PS50893">
    <property type="entry name" value="ABC_TRANSPORTER_2"/>
    <property type="match status" value="1"/>
</dbReference>
<dbReference type="Proteomes" id="UP000600139">
    <property type="component" value="Unassembled WGS sequence"/>
</dbReference>
<feature type="transmembrane region" description="Helical" evidence="9">
    <location>
        <begin position="189"/>
        <end position="206"/>
    </location>
</feature>
<evidence type="ECO:0000259" key="11">
    <source>
        <dbReference type="PROSITE" id="PS50929"/>
    </source>
</evidence>
<keyword evidence="13" id="KW-1185">Reference proteome</keyword>
<comment type="subcellular location">
    <subcellularLocation>
        <location evidence="1">Cell membrane</location>
        <topology evidence="1">Multi-pass membrane protein</topology>
    </subcellularLocation>
</comment>
<dbReference type="InterPro" id="IPR036640">
    <property type="entry name" value="ABC1_TM_sf"/>
</dbReference>
<feature type="transmembrane region" description="Helical" evidence="9">
    <location>
        <begin position="84"/>
        <end position="104"/>
    </location>
</feature>
<dbReference type="InterPro" id="IPR017871">
    <property type="entry name" value="ABC_transporter-like_CS"/>
</dbReference>
<dbReference type="Pfam" id="PF00005">
    <property type="entry name" value="ABC_tran"/>
    <property type="match status" value="1"/>
</dbReference>
<comment type="caution">
    <text evidence="12">The sequence shown here is derived from an EMBL/GenBank/DDBJ whole genome shotgun (WGS) entry which is preliminary data.</text>
</comment>
<dbReference type="GO" id="GO:0005886">
    <property type="term" value="C:plasma membrane"/>
    <property type="evidence" value="ECO:0007669"/>
    <property type="project" value="UniProtKB-SubCell"/>
</dbReference>
<dbReference type="GO" id="GO:0034040">
    <property type="term" value="F:ATPase-coupled lipid transmembrane transporter activity"/>
    <property type="evidence" value="ECO:0007669"/>
    <property type="project" value="TreeGrafter"/>
</dbReference>
<evidence type="ECO:0000256" key="5">
    <source>
        <dbReference type="ARBA" id="ARBA00022741"/>
    </source>
</evidence>
<keyword evidence="4 9" id="KW-0812">Transmembrane</keyword>
<keyword evidence="3" id="KW-1003">Cell membrane</keyword>
<dbReference type="Gene3D" id="3.40.50.300">
    <property type="entry name" value="P-loop containing nucleotide triphosphate hydrolases"/>
    <property type="match status" value="1"/>
</dbReference>
<keyword evidence="7 9" id="KW-1133">Transmembrane helix</keyword>
<dbReference type="PROSITE" id="PS00211">
    <property type="entry name" value="ABC_TRANSPORTER_1"/>
    <property type="match status" value="1"/>
</dbReference>